<evidence type="ECO:0000256" key="1">
    <source>
        <dbReference type="PROSITE-ProRule" id="PRU00600"/>
    </source>
</evidence>
<dbReference type="AlphaFoldDB" id="A0A2I2YVD7"/>
<dbReference type="PANTHER" id="PTHR15375">
    <property type="entry name" value="ACTIVATOR OF S-PHASE KINASE-RELATED"/>
    <property type="match status" value="1"/>
</dbReference>
<dbReference type="OMA" id="SSHRTRW"/>
<keyword evidence="1" id="KW-0863">Zinc-finger</keyword>
<evidence type="ECO:0000259" key="3">
    <source>
        <dbReference type="PROSITE" id="PS51265"/>
    </source>
</evidence>
<dbReference type="Gene3D" id="2.10.50.40">
    <property type="match status" value="1"/>
</dbReference>
<dbReference type="PROSITE" id="PS51265">
    <property type="entry name" value="ZF_DBF4"/>
    <property type="match status" value="1"/>
</dbReference>
<dbReference type="GeneTree" id="ENSGT00530000063909"/>
<name>A0A2I2YVD7_GORGO</name>
<reference evidence="5" key="1">
    <citation type="submission" date="2011-05" db="EMBL/GenBank/DDBJ databases">
        <title>Insights into the evolution of the great apes provided by the gorilla genome.</title>
        <authorList>
            <person name="Scally A."/>
        </authorList>
    </citation>
    <scope>NUCLEOTIDE SEQUENCE [LARGE SCALE GENOMIC DNA]</scope>
</reference>
<organism evidence="4 5">
    <name type="scientific">Gorilla gorilla gorilla</name>
    <name type="common">Western lowland gorilla</name>
    <dbReference type="NCBI Taxonomy" id="9595"/>
    <lineage>
        <taxon>Eukaryota</taxon>
        <taxon>Metazoa</taxon>
        <taxon>Chordata</taxon>
        <taxon>Craniata</taxon>
        <taxon>Vertebrata</taxon>
        <taxon>Euteleostomi</taxon>
        <taxon>Mammalia</taxon>
        <taxon>Eutheria</taxon>
        <taxon>Euarchontoglires</taxon>
        <taxon>Primates</taxon>
        <taxon>Haplorrhini</taxon>
        <taxon>Catarrhini</taxon>
        <taxon>Hominidae</taxon>
        <taxon>Gorilla</taxon>
    </lineage>
</organism>
<dbReference type="GO" id="GO:0008270">
    <property type="term" value="F:zinc ion binding"/>
    <property type="evidence" value="ECO:0007669"/>
    <property type="project" value="UniProtKB-KW"/>
</dbReference>
<dbReference type="PANTHER" id="PTHR15375:SF22">
    <property type="entry name" value="PROTEIN DBF4 HOMOLOG A"/>
    <property type="match status" value="1"/>
</dbReference>
<feature type="region of interest" description="Disordered" evidence="2">
    <location>
        <begin position="1"/>
        <end position="41"/>
    </location>
</feature>
<feature type="compositionally biased region" description="Polar residues" evidence="2">
    <location>
        <begin position="109"/>
        <end position="130"/>
    </location>
</feature>
<dbReference type="GO" id="GO:0003676">
    <property type="term" value="F:nucleic acid binding"/>
    <property type="evidence" value="ECO:0007669"/>
    <property type="project" value="InterPro"/>
</dbReference>
<evidence type="ECO:0000313" key="4">
    <source>
        <dbReference type="Ensembl" id="ENSGGOP00000038950.1"/>
    </source>
</evidence>
<dbReference type="InterPro" id="IPR006572">
    <property type="entry name" value="Znf_DBF"/>
</dbReference>
<feature type="domain" description="DBF4-type" evidence="3">
    <location>
        <begin position="270"/>
        <end position="288"/>
    </location>
</feature>
<protein>
    <recommendedName>
        <fullName evidence="3">DBF4-type domain-containing protein</fullName>
    </recommendedName>
</protein>
<reference evidence="4" key="4">
    <citation type="submission" date="2025-09" db="UniProtKB">
        <authorList>
            <consortium name="Ensembl"/>
        </authorList>
    </citation>
    <scope>IDENTIFICATION</scope>
</reference>
<dbReference type="EMBL" id="CABD030070395">
    <property type="status" value="NOT_ANNOTATED_CDS"/>
    <property type="molecule type" value="Genomic_DNA"/>
</dbReference>
<keyword evidence="1" id="KW-0479">Metal-binding</keyword>
<dbReference type="STRING" id="9593.ENSGGOP00000038950"/>
<feature type="region of interest" description="Disordered" evidence="2">
    <location>
        <begin position="99"/>
        <end position="131"/>
    </location>
</feature>
<dbReference type="InParanoid" id="A0A2I2YVD7"/>
<proteinExistence type="predicted"/>
<dbReference type="Ensembl" id="ENSGGOT00000031955.2">
    <property type="protein sequence ID" value="ENSGGOP00000038950.1"/>
    <property type="gene ID" value="ENSGGOG00000022173.2"/>
</dbReference>
<feature type="compositionally biased region" description="Basic and acidic residues" evidence="2">
    <location>
        <begin position="21"/>
        <end position="41"/>
    </location>
</feature>
<accession>A0A2I2YVD7</accession>
<dbReference type="Proteomes" id="UP000001519">
    <property type="component" value="Chromosome 10"/>
</dbReference>
<dbReference type="InterPro" id="IPR051590">
    <property type="entry name" value="Replication_Regulatory_Kinase"/>
</dbReference>
<evidence type="ECO:0000256" key="2">
    <source>
        <dbReference type="SAM" id="MobiDB-lite"/>
    </source>
</evidence>
<reference evidence="4" key="3">
    <citation type="submission" date="2025-08" db="UniProtKB">
        <authorList>
            <consortium name="Ensembl"/>
        </authorList>
    </citation>
    <scope>IDENTIFICATION</scope>
</reference>
<evidence type="ECO:0000313" key="5">
    <source>
        <dbReference type="Proteomes" id="UP000001519"/>
    </source>
</evidence>
<dbReference type="FunFam" id="2.10.50.40:FF:000001">
    <property type="entry name" value="Protein DBF4 homolog A"/>
    <property type="match status" value="1"/>
</dbReference>
<sequence length="308" mass="34792">MNSGAMRIHSKGHFQGGIQVKNEKNRPSLKSLKTDNRPEKSKYKPLWGKVFYLDLPSVTISEKLQKDIKDLGGRVEEFLSKDISYLISNKKEAKFAQTLGRISPVPSPESANTAETTSPHPSHDGSSFKSPDTVCLSRGKLLVEKAIKDHDFIPSCSILSNALSWGLYSLKKSSTSVRDGGKRVGSGAQKTRTGRFKKPFVKVEDMSQLYRPFYLQLTNMPFINYSIQKPCSPFDVDKPSRMQKQTQVKLRIQTDGDKYGGNSIQLQLKEKKKKGYCECCLQKYEDLETNKIQGWIPFSCFCKCPEKD</sequence>
<keyword evidence="5" id="KW-1185">Reference proteome</keyword>
<dbReference type="Bgee" id="ENSGGOG00000022173">
    <property type="expression patterns" value="Expressed in testis and 4 other cell types or tissues"/>
</dbReference>
<reference evidence="4 5" key="2">
    <citation type="journal article" date="2012" name="Nature">
        <title>Insights into hominid evolution from the gorilla genome sequence.</title>
        <authorList>
            <person name="Scally A."/>
            <person name="Dutheil J.Y."/>
            <person name="Hillier L.W."/>
            <person name="Jordan G.E."/>
            <person name="Goodhead I."/>
            <person name="Herrero J."/>
            <person name="Hobolth A."/>
            <person name="Lappalainen T."/>
            <person name="Mailund T."/>
            <person name="Marques-Bonet T."/>
            <person name="McCarthy S."/>
            <person name="Montgomery S.H."/>
            <person name="Schwalie P.C."/>
            <person name="Tang Y.A."/>
            <person name="Ward M.C."/>
            <person name="Xue Y."/>
            <person name="Yngvadottir B."/>
            <person name="Alkan C."/>
            <person name="Andersen L.N."/>
            <person name="Ayub Q."/>
            <person name="Ball E.V."/>
            <person name="Beal K."/>
            <person name="Bradley B.J."/>
            <person name="Chen Y."/>
            <person name="Clee C.M."/>
            <person name="Fitzgerald S."/>
            <person name="Graves T.A."/>
            <person name="Gu Y."/>
            <person name="Heath P."/>
            <person name="Heger A."/>
            <person name="Karakoc E."/>
            <person name="Kolb-Kokocinski A."/>
            <person name="Laird G.K."/>
            <person name="Lunter G."/>
            <person name="Meader S."/>
            <person name="Mort M."/>
            <person name="Mullikin J.C."/>
            <person name="Munch K."/>
            <person name="O'Connor T.D."/>
            <person name="Phillips A.D."/>
            <person name="Prado-Martinez J."/>
            <person name="Rogers A.S."/>
            <person name="Sajjadian S."/>
            <person name="Schmidt D."/>
            <person name="Shaw K."/>
            <person name="Simpson J.T."/>
            <person name="Stenson P.D."/>
            <person name="Turner D.J."/>
            <person name="Vigilant L."/>
            <person name="Vilella A.J."/>
            <person name="Whitener W."/>
            <person name="Zhu B."/>
            <person name="Cooper D.N."/>
            <person name="de Jong P."/>
            <person name="Dermitzakis E.T."/>
            <person name="Eichler E.E."/>
            <person name="Flicek P."/>
            <person name="Goldman N."/>
            <person name="Mundy N.I."/>
            <person name="Ning Z."/>
            <person name="Odom D.T."/>
            <person name="Ponting C.P."/>
            <person name="Quail M.A."/>
            <person name="Ryder O.A."/>
            <person name="Searle S.M."/>
            <person name="Warren W.C."/>
            <person name="Wilson R.K."/>
            <person name="Schierup M.H."/>
            <person name="Rogers J."/>
            <person name="Tyler-Smith C."/>
            <person name="Durbin R."/>
        </authorList>
    </citation>
    <scope>NUCLEOTIDE SEQUENCE [LARGE SCALE GENOMIC DNA]</scope>
</reference>
<keyword evidence="1" id="KW-0862">Zinc</keyword>